<dbReference type="PROSITE" id="PS51133">
    <property type="entry name" value="ZF_TFIIS_2"/>
    <property type="match status" value="1"/>
</dbReference>
<feature type="binding site" evidence="8">
    <location>
        <position position="26"/>
    </location>
    <ligand>
        <name>Zn(2+)</name>
        <dbReference type="ChEBI" id="CHEBI:29105"/>
        <label>1</label>
    </ligand>
</feature>
<dbReference type="AlphaFoldDB" id="A0AAD8I1B8"/>
<organism evidence="12 13">
    <name type="scientific">Heracleum sosnowskyi</name>
    <dbReference type="NCBI Taxonomy" id="360622"/>
    <lineage>
        <taxon>Eukaryota</taxon>
        <taxon>Viridiplantae</taxon>
        <taxon>Streptophyta</taxon>
        <taxon>Embryophyta</taxon>
        <taxon>Tracheophyta</taxon>
        <taxon>Spermatophyta</taxon>
        <taxon>Magnoliopsida</taxon>
        <taxon>eudicotyledons</taxon>
        <taxon>Gunneridae</taxon>
        <taxon>Pentapetalae</taxon>
        <taxon>asterids</taxon>
        <taxon>campanulids</taxon>
        <taxon>Apiales</taxon>
        <taxon>Apiaceae</taxon>
        <taxon>Apioideae</taxon>
        <taxon>apioid superclade</taxon>
        <taxon>Tordylieae</taxon>
        <taxon>Tordyliinae</taxon>
        <taxon>Heracleum</taxon>
    </lineage>
</organism>
<evidence type="ECO:0000256" key="3">
    <source>
        <dbReference type="ARBA" id="ARBA00022723"/>
    </source>
</evidence>
<name>A0AAD8I1B8_9APIA</name>
<comment type="subcellular location">
    <subcellularLocation>
        <location evidence="1 7">Nucleus</location>
    </subcellularLocation>
</comment>
<dbReference type="PANTHER" id="PTHR11239:SF12">
    <property type="entry name" value="DNA-DIRECTED RNA POLYMERASE III SUBUNIT RPC10"/>
    <property type="match status" value="1"/>
</dbReference>
<dbReference type="GO" id="GO:0003899">
    <property type="term" value="F:DNA-directed RNA polymerase activity"/>
    <property type="evidence" value="ECO:0007669"/>
    <property type="project" value="InterPro"/>
</dbReference>
<accession>A0AAD8I1B8</accession>
<keyword evidence="7 10" id="KW-0804">Transcription</keyword>
<dbReference type="CDD" id="cd10509">
    <property type="entry name" value="Zn-ribbon_RPC11"/>
    <property type="match status" value="1"/>
</dbReference>
<keyword evidence="5 8" id="KW-0862">Zinc</keyword>
<dbReference type="PIRSF" id="PIRSF005586">
    <property type="entry name" value="RNApol_RpoM"/>
    <property type="match status" value="1"/>
</dbReference>
<keyword evidence="3 8" id="KW-0479">Metal-binding</keyword>
<evidence type="ECO:0000256" key="7">
    <source>
        <dbReference type="PIRNR" id="PIRNR005586"/>
    </source>
</evidence>
<dbReference type="SMART" id="SM00661">
    <property type="entry name" value="RPOL9"/>
    <property type="match status" value="1"/>
</dbReference>
<feature type="binding site" evidence="8">
    <location>
        <position position="71"/>
    </location>
    <ligand>
        <name>Zn(2+)</name>
        <dbReference type="ChEBI" id="CHEBI:29105"/>
        <label>2</label>
    </ligand>
</feature>
<dbReference type="GO" id="GO:0006386">
    <property type="term" value="P:termination of RNA polymerase III transcription"/>
    <property type="evidence" value="ECO:0007669"/>
    <property type="project" value="TreeGrafter"/>
</dbReference>
<feature type="zinc finger region" description="C4-type" evidence="9">
    <location>
        <begin position="4"/>
        <end position="29"/>
    </location>
</feature>
<protein>
    <recommendedName>
        <fullName evidence="7">DNA-directed RNA polymerase subunit</fullName>
    </recommendedName>
</protein>
<dbReference type="Proteomes" id="UP001237642">
    <property type="component" value="Unassembled WGS sequence"/>
</dbReference>
<keyword evidence="6 7" id="KW-0539">Nucleus</keyword>
<evidence type="ECO:0000256" key="4">
    <source>
        <dbReference type="ARBA" id="ARBA00022771"/>
    </source>
</evidence>
<dbReference type="EMBL" id="JAUIZM010000007">
    <property type="protein sequence ID" value="KAK1376138.1"/>
    <property type="molecule type" value="Genomic_DNA"/>
</dbReference>
<dbReference type="PANTHER" id="PTHR11239">
    <property type="entry name" value="DNA-DIRECTED RNA POLYMERASE"/>
    <property type="match status" value="1"/>
</dbReference>
<comment type="caution">
    <text evidence="12">The sequence shown here is derived from an EMBL/GenBank/DDBJ whole genome shotgun (WGS) entry which is preliminary data.</text>
</comment>
<keyword evidence="13" id="KW-1185">Reference proteome</keyword>
<comment type="similarity">
    <text evidence="7 10">Belongs to the archaeal rpoM/eukaryotic RPA12/RPB9/RPC11 RNA polymerase family.</text>
</comment>
<evidence type="ECO:0000256" key="1">
    <source>
        <dbReference type="ARBA" id="ARBA00004123"/>
    </source>
</evidence>
<dbReference type="Gene3D" id="2.20.25.10">
    <property type="match status" value="1"/>
</dbReference>
<feature type="binding site" evidence="8">
    <location>
        <position position="29"/>
    </location>
    <ligand>
        <name>Zn(2+)</name>
        <dbReference type="ChEBI" id="CHEBI:29105"/>
        <label>1</label>
    </ligand>
</feature>
<comment type="function">
    <text evidence="7">DNA-dependent RNA polymerase catalyzes the transcription of DNA into RNA using the four ribonucleoside triphosphates as substrates.</text>
</comment>
<dbReference type="SUPFAM" id="SSF57783">
    <property type="entry name" value="Zinc beta-ribbon"/>
    <property type="match status" value="1"/>
</dbReference>
<dbReference type="Gene3D" id="2.20.70.10">
    <property type="match status" value="1"/>
</dbReference>
<keyword evidence="4 9" id="KW-0863">Zinc-finger</keyword>
<reference evidence="12" key="1">
    <citation type="submission" date="2023-02" db="EMBL/GenBank/DDBJ databases">
        <title>Genome of toxic invasive species Heracleum sosnowskyi carries increased number of genes despite the absence of recent whole-genome duplications.</title>
        <authorList>
            <person name="Schelkunov M."/>
            <person name="Shtratnikova V."/>
            <person name="Makarenko M."/>
            <person name="Klepikova A."/>
            <person name="Omelchenko D."/>
            <person name="Novikova G."/>
            <person name="Obukhova E."/>
            <person name="Bogdanov V."/>
            <person name="Penin A."/>
            <person name="Logacheva M."/>
        </authorList>
    </citation>
    <scope>NUCLEOTIDE SEQUENCE</scope>
    <source>
        <strain evidence="12">Hsosn_3</strain>
        <tissue evidence="12">Leaf</tissue>
    </source>
</reference>
<sequence length="111" mass="12955">MEFCPTCGILVQFELPYMDRPGRLYCPACPYVCNIEPKVKIKRKHKLVTKQTDPVIENDDFKNAATTEAKCPQCGFGQAAFQQFQTRSADEPMTTFYWCMNEKCRARWRED</sequence>
<dbReference type="GO" id="GO:0008270">
    <property type="term" value="F:zinc ion binding"/>
    <property type="evidence" value="ECO:0007669"/>
    <property type="project" value="UniProtKB-KW"/>
</dbReference>
<dbReference type="SMART" id="SM00440">
    <property type="entry name" value="ZnF_C2C2"/>
    <property type="match status" value="1"/>
</dbReference>
<evidence type="ECO:0000256" key="6">
    <source>
        <dbReference type="ARBA" id="ARBA00023242"/>
    </source>
</evidence>
<keyword evidence="2 7" id="KW-0240">DNA-directed RNA polymerase</keyword>
<dbReference type="InterPro" id="IPR001222">
    <property type="entry name" value="Znf_TFIIS"/>
</dbReference>
<evidence type="ECO:0000313" key="12">
    <source>
        <dbReference type="EMBL" id="KAK1376138.1"/>
    </source>
</evidence>
<dbReference type="InterPro" id="IPR001529">
    <property type="entry name" value="Zn_ribbon_RPB9"/>
</dbReference>
<evidence type="ECO:0000259" key="11">
    <source>
        <dbReference type="PROSITE" id="PS51133"/>
    </source>
</evidence>
<feature type="domain" description="TFIIS-type" evidence="11">
    <location>
        <begin position="67"/>
        <end position="109"/>
    </location>
</feature>
<evidence type="ECO:0000256" key="10">
    <source>
        <dbReference type="RuleBase" id="RU003474"/>
    </source>
</evidence>
<feature type="binding site" evidence="8">
    <location>
        <position position="104"/>
    </location>
    <ligand>
        <name>Zn(2+)</name>
        <dbReference type="ChEBI" id="CHEBI:29105"/>
        <label>2</label>
    </ligand>
</feature>
<dbReference type="Pfam" id="PF01096">
    <property type="entry name" value="Zn_ribbon_TFIIS"/>
    <property type="match status" value="1"/>
</dbReference>
<dbReference type="InterPro" id="IPR034014">
    <property type="entry name" value="Zn_ribbon_RPC11_C"/>
</dbReference>
<dbReference type="GO" id="GO:0005666">
    <property type="term" value="C:RNA polymerase III complex"/>
    <property type="evidence" value="ECO:0007669"/>
    <property type="project" value="TreeGrafter"/>
</dbReference>
<dbReference type="InterPro" id="IPR012164">
    <property type="entry name" value="Rpa12/Rpb9/Rpc10/TFS"/>
</dbReference>
<proteinExistence type="inferred from homology"/>
<feature type="binding site" evidence="8">
    <location>
        <position position="7"/>
    </location>
    <ligand>
        <name>Zn(2+)</name>
        <dbReference type="ChEBI" id="CHEBI:29105"/>
        <label>1</label>
    </ligand>
</feature>
<feature type="binding site" evidence="8">
    <location>
        <position position="74"/>
    </location>
    <ligand>
        <name>Zn(2+)</name>
        <dbReference type="ChEBI" id="CHEBI:29105"/>
        <label>2</label>
    </ligand>
</feature>
<evidence type="ECO:0000256" key="9">
    <source>
        <dbReference type="PIRSR" id="PIRSR005586-2"/>
    </source>
</evidence>
<feature type="binding site" evidence="8">
    <location>
        <position position="99"/>
    </location>
    <ligand>
        <name>Zn(2+)</name>
        <dbReference type="ChEBI" id="CHEBI:29105"/>
        <label>2</label>
    </ligand>
</feature>
<feature type="binding site" evidence="8">
    <location>
        <position position="4"/>
    </location>
    <ligand>
        <name>Zn(2+)</name>
        <dbReference type="ChEBI" id="CHEBI:29105"/>
        <label>1</label>
    </ligand>
</feature>
<gene>
    <name evidence="12" type="ORF">POM88_032331</name>
</gene>
<evidence type="ECO:0000256" key="5">
    <source>
        <dbReference type="ARBA" id="ARBA00022833"/>
    </source>
</evidence>
<evidence type="ECO:0000256" key="2">
    <source>
        <dbReference type="ARBA" id="ARBA00022478"/>
    </source>
</evidence>
<evidence type="ECO:0000313" key="13">
    <source>
        <dbReference type="Proteomes" id="UP001237642"/>
    </source>
</evidence>
<dbReference type="GO" id="GO:0003676">
    <property type="term" value="F:nucleic acid binding"/>
    <property type="evidence" value="ECO:0007669"/>
    <property type="project" value="InterPro"/>
</dbReference>
<evidence type="ECO:0000256" key="8">
    <source>
        <dbReference type="PIRSR" id="PIRSR005586-1"/>
    </source>
</evidence>
<reference evidence="12" key="2">
    <citation type="submission" date="2023-05" db="EMBL/GenBank/DDBJ databases">
        <authorList>
            <person name="Schelkunov M.I."/>
        </authorList>
    </citation>
    <scope>NUCLEOTIDE SEQUENCE</scope>
    <source>
        <strain evidence="12">Hsosn_3</strain>
        <tissue evidence="12">Leaf</tissue>
    </source>
</reference>